<dbReference type="Proteomes" id="UP000042394">
    <property type="component" value="Unassembled WGS sequence"/>
</dbReference>
<evidence type="ECO:0000313" key="2">
    <source>
        <dbReference type="Proteomes" id="UP000042394"/>
    </source>
</evidence>
<name>A0A655C191_SALET</name>
<protein>
    <submittedName>
        <fullName evidence="1">Uncharacterized protein</fullName>
    </submittedName>
</protein>
<sequence>MAIDRQAVDRRAFQQKRHDLGFMENARDQLAVFQVVGGEGGFILGKAAIDLIHTIPGVINGFSFAEQFLRDGFQRKRRKIPERGFKRVDTIDNDSPSGLGEKNAVFEAMFAPLQFAIVSPQP</sequence>
<organism evidence="1 2">
    <name type="scientific">Salmonella enterica subsp. enterica serovar Bovismorbificans</name>
    <dbReference type="NCBI Taxonomy" id="58097"/>
    <lineage>
        <taxon>Bacteria</taxon>
        <taxon>Pseudomonadati</taxon>
        <taxon>Pseudomonadota</taxon>
        <taxon>Gammaproteobacteria</taxon>
        <taxon>Enterobacterales</taxon>
        <taxon>Enterobacteriaceae</taxon>
        <taxon>Salmonella</taxon>
    </lineage>
</organism>
<dbReference type="AlphaFoldDB" id="A0A655C191"/>
<proteinExistence type="predicted"/>
<evidence type="ECO:0000313" key="1">
    <source>
        <dbReference type="EMBL" id="CNT90062.1"/>
    </source>
</evidence>
<dbReference type="EMBL" id="CQPD01000010">
    <property type="protein sequence ID" value="CNT90062.1"/>
    <property type="molecule type" value="Genomic_DNA"/>
</dbReference>
<accession>A0A655C191</accession>
<reference evidence="1 2" key="1">
    <citation type="submission" date="2015-03" db="EMBL/GenBank/DDBJ databases">
        <authorList>
            <consortium name="Pathogen Informatics"/>
        </authorList>
    </citation>
    <scope>NUCLEOTIDE SEQUENCE [LARGE SCALE GENOMIC DNA]</scope>
    <source>
        <strain evidence="1 2">D4891</strain>
    </source>
</reference>
<gene>
    <name evidence="1" type="ORF">ERS008207_01299</name>
</gene>